<evidence type="ECO:0000259" key="10">
    <source>
        <dbReference type="SMART" id="SM01368"/>
    </source>
</evidence>
<dbReference type="GO" id="GO:0048667">
    <property type="term" value="P:cell morphogenesis involved in neuron differentiation"/>
    <property type="evidence" value="ECO:0007669"/>
    <property type="project" value="TreeGrafter"/>
</dbReference>
<proteinExistence type="inferred from homology"/>
<dbReference type="PANTHER" id="PTHR13742:SF36">
    <property type="entry name" value="RETINOBLASTOMA-ASSOCIATED PROTEIN"/>
    <property type="match status" value="1"/>
</dbReference>
<comment type="subcellular location">
    <subcellularLocation>
        <location evidence="1">Nucleus</location>
    </subcellularLocation>
</comment>
<evidence type="ECO:0000256" key="8">
    <source>
        <dbReference type="SAM" id="MobiDB-lite"/>
    </source>
</evidence>
<feature type="domain" description="Retinoblastoma-associated protein N-terminal" evidence="9">
    <location>
        <begin position="111"/>
        <end position="243"/>
    </location>
</feature>
<evidence type="ECO:0000259" key="9">
    <source>
        <dbReference type="SMART" id="SM01367"/>
    </source>
</evidence>
<keyword evidence="13" id="KW-1185">Reference proteome</keyword>
<organism evidence="12 13">
    <name type="scientific">Lymnaea stagnalis</name>
    <name type="common">Great pond snail</name>
    <name type="synonym">Helix stagnalis</name>
    <dbReference type="NCBI Taxonomy" id="6523"/>
    <lineage>
        <taxon>Eukaryota</taxon>
        <taxon>Metazoa</taxon>
        <taxon>Spiralia</taxon>
        <taxon>Lophotrochozoa</taxon>
        <taxon>Mollusca</taxon>
        <taxon>Gastropoda</taxon>
        <taxon>Heterobranchia</taxon>
        <taxon>Euthyneura</taxon>
        <taxon>Panpulmonata</taxon>
        <taxon>Hygrophila</taxon>
        <taxon>Lymnaeoidea</taxon>
        <taxon>Lymnaeidae</taxon>
        <taxon>Lymnaea</taxon>
    </lineage>
</organism>
<dbReference type="SMART" id="SM01368">
    <property type="entry name" value="RB_A"/>
    <property type="match status" value="1"/>
</dbReference>
<evidence type="ECO:0000313" key="12">
    <source>
        <dbReference type="EMBL" id="CAL1541620.1"/>
    </source>
</evidence>
<dbReference type="GO" id="GO:0000977">
    <property type="term" value="F:RNA polymerase II transcription regulatory region sequence-specific DNA binding"/>
    <property type="evidence" value="ECO:0007669"/>
    <property type="project" value="TreeGrafter"/>
</dbReference>
<protein>
    <recommendedName>
        <fullName evidence="14">Retinoblastoma-associated protein</fullName>
    </recommendedName>
</protein>
<feature type="domain" description="Retinoblastoma-associated protein C-terminal" evidence="11">
    <location>
        <begin position="770"/>
        <end position="874"/>
    </location>
</feature>
<dbReference type="InterPro" id="IPR028309">
    <property type="entry name" value="RB_fam"/>
</dbReference>
<dbReference type="SMART" id="SM01369">
    <property type="entry name" value="Rb_C"/>
    <property type="match status" value="1"/>
</dbReference>
<feature type="domain" description="Retinoblastoma-associated protein A-box" evidence="10">
    <location>
        <begin position="361"/>
        <end position="567"/>
    </location>
</feature>
<dbReference type="GO" id="GO:0035189">
    <property type="term" value="C:Rb-E2F complex"/>
    <property type="evidence" value="ECO:0007669"/>
    <property type="project" value="TreeGrafter"/>
</dbReference>
<feature type="region of interest" description="Disordered" evidence="8">
    <location>
        <begin position="577"/>
        <end position="596"/>
    </location>
</feature>
<evidence type="ECO:0000256" key="1">
    <source>
        <dbReference type="ARBA" id="ARBA00004123"/>
    </source>
</evidence>
<dbReference type="GO" id="GO:0031175">
    <property type="term" value="P:neuron projection development"/>
    <property type="evidence" value="ECO:0007669"/>
    <property type="project" value="TreeGrafter"/>
</dbReference>
<reference evidence="12 13" key="1">
    <citation type="submission" date="2024-04" db="EMBL/GenBank/DDBJ databases">
        <authorList>
            <consortium name="Genoscope - CEA"/>
            <person name="William W."/>
        </authorList>
    </citation>
    <scope>NUCLEOTIDE SEQUENCE [LARGE SCALE GENOMIC DNA]</scope>
</reference>
<evidence type="ECO:0000256" key="3">
    <source>
        <dbReference type="ARBA" id="ARBA00022491"/>
    </source>
</evidence>
<dbReference type="EMBL" id="CAXITT010000443">
    <property type="protein sequence ID" value="CAL1541620.1"/>
    <property type="molecule type" value="Genomic_DNA"/>
</dbReference>
<dbReference type="InterPro" id="IPR002719">
    <property type="entry name" value="RB_B"/>
</dbReference>
<keyword evidence="5" id="KW-0804">Transcription</keyword>
<keyword evidence="4" id="KW-0805">Transcription regulation</keyword>
<dbReference type="Gene3D" id="1.10.472.140">
    <property type="match status" value="1"/>
</dbReference>
<evidence type="ECO:0000313" key="13">
    <source>
        <dbReference type="Proteomes" id="UP001497497"/>
    </source>
</evidence>
<sequence>MDLILMANQESPLNINMIPGSDMSQSQSNSVRELLYQARLEKYNEFCNFHAITNDVKKRSDHVLQELLRLGVLDDDLKVNENCLFASIIYMAVIEARLPYGPMDPLLEQNSLEPSITVTDILIKANINIKSFFQAMTRIKNLISLSKSVQDHLVKLERNYLVVSALYHAFDGRLCSSVFKESTSGCSEDSYLPPIPETEGLSYRKKQCWVLYLLSKEQLLPGNQELFQHFQLLLCCVEFVLRQTPSFLLNSPYDSIRIGCYNTHEQGVTMLGRLAEDFSVAVDQTLQLHIESTESFFQSLLNEDGELDSDGLCEEYESAFQREGDINELHFLSKDSYLHSLAVKRIESQENATPLPSELMTPVRLAVSTVQSFQKNFSGLPSKPSEKLESYFKRCTQDPSGNIKTLIDSLKEIFVQQYQAASPAATPPTTVAENRFVLGVRMYLKILETILMTESEHLSPHVLSTLLNKESFHKALLACALEVVLTTYGQTWAQPTDGSNSQETIFSFPWILDVFSLQVYEFYKVIESFIKAEPKLATDIVKHLQNVEIRILESLAWKENSMLFDVIGDWDMGQMTPPIPASPVKAQDGSPHSTNGPSKCAVDLFLSPVKQQSPSPSSSPSRHQAATSSEPLINDASPGRLPSQPKSQSLTHFLKRVLRLGYSRLTRLCSDLHISKDLEHKIWTCFEYCVTNLSRLLKNRHIDQIIMCSIYGICKVAEQEIRFKSIVQEYKHLPHAKQEIFRDVYMGPNRSDSIISFYNSIFVQNIKMYLLQFSPNKDVRPTLSPRPKQSPGYCLPGKKNFIISPLKESVFKAPCSPSQMTPSTRLLYSFGDSIGSSEKLKDINERMRRGPAASAKKRLNLDDNAETPSAKKSLLQ</sequence>
<dbReference type="InterPro" id="IPR036915">
    <property type="entry name" value="Cyclin-like_sf"/>
</dbReference>
<dbReference type="AlphaFoldDB" id="A0AAV2IAQ2"/>
<keyword evidence="3" id="KW-0678">Repressor</keyword>
<dbReference type="InterPro" id="IPR024599">
    <property type="entry name" value="RB_N"/>
</dbReference>
<dbReference type="SMART" id="SM01367">
    <property type="entry name" value="DUF3452"/>
    <property type="match status" value="1"/>
</dbReference>
<dbReference type="Pfam" id="PF01857">
    <property type="entry name" value="RB_B"/>
    <property type="match status" value="1"/>
</dbReference>
<evidence type="ECO:0000256" key="6">
    <source>
        <dbReference type="ARBA" id="ARBA00023242"/>
    </source>
</evidence>
<evidence type="ECO:0000256" key="7">
    <source>
        <dbReference type="ARBA" id="ARBA00023306"/>
    </source>
</evidence>
<dbReference type="Proteomes" id="UP001497497">
    <property type="component" value="Unassembled WGS sequence"/>
</dbReference>
<keyword evidence="6" id="KW-0539">Nucleus</keyword>
<feature type="region of interest" description="Disordered" evidence="8">
    <location>
        <begin position="609"/>
        <end position="647"/>
    </location>
</feature>
<feature type="compositionally biased region" description="Basic and acidic residues" evidence="8">
    <location>
        <begin position="839"/>
        <end position="848"/>
    </location>
</feature>
<evidence type="ECO:0008006" key="14">
    <source>
        <dbReference type="Google" id="ProtNLM"/>
    </source>
</evidence>
<name>A0AAV2IAQ2_LYMST</name>
<dbReference type="Pfam" id="PF01858">
    <property type="entry name" value="RB_A"/>
    <property type="match status" value="1"/>
</dbReference>
<accession>A0AAV2IAQ2</accession>
<evidence type="ECO:0000259" key="11">
    <source>
        <dbReference type="SMART" id="SM01369"/>
    </source>
</evidence>
<gene>
    <name evidence="12" type="ORF">GSLYS_00015226001</name>
</gene>
<dbReference type="GO" id="GO:2000134">
    <property type="term" value="P:negative regulation of G1/S transition of mitotic cell cycle"/>
    <property type="evidence" value="ECO:0007669"/>
    <property type="project" value="TreeGrafter"/>
</dbReference>
<dbReference type="SUPFAM" id="SSF47954">
    <property type="entry name" value="Cyclin-like"/>
    <property type="match status" value="2"/>
</dbReference>
<evidence type="ECO:0000256" key="2">
    <source>
        <dbReference type="ARBA" id="ARBA00009475"/>
    </source>
</evidence>
<feature type="region of interest" description="Disordered" evidence="8">
    <location>
        <begin position="839"/>
        <end position="876"/>
    </location>
</feature>
<comment type="similarity">
    <text evidence="2">Belongs to the retinoblastoma protein (RB) family.</text>
</comment>
<dbReference type="GO" id="GO:0000785">
    <property type="term" value="C:chromatin"/>
    <property type="evidence" value="ECO:0007669"/>
    <property type="project" value="TreeGrafter"/>
</dbReference>
<dbReference type="PANTHER" id="PTHR13742">
    <property type="entry name" value="RETINOBLASTOMA-ASSOCIATED PROTEIN RB -RELATED"/>
    <property type="match status" value="1"/>
</dbReference>
<dbReference type="GO" id="GO:0006357">
    <property type="term" value="P:regulation of transcription by RNA polymerase II"/>
    <property type="evidence" value="ECO:0007669"/>
    <property type="project" value="InterPro"/>
</dbReference>
<evidence type="ECO:0000256" key="4">
    <source>
        <dbReference type="ARBA" id="ARBA00023015"/>
    </source>
</evidence>
<dbReference type="InterPro" id="IPR002720">
    <property type="entry name" value="RB_A"/>
</dbReference>
<dbReference type="Pfam" id="PF08934">
    <property type="entry name" value="Rb_C"/>
    <property type="match status" value="1"/>
</dbReference>
<evidence type="ECO:0000256" key="5">
    <source>
        <dbReference type="ARBA" id="ARBA00023163"/>
    </source>
</evidence>
<dbReference type="Pfam" id="PF11934">
    <property type="entry name" value="DUF3452"/>
    <property type="match status" value="1"/>
</dbReference>
<dbReference type="Gene3D" id="1.10.472.10">
    <property type="entry name" value="Cyclin-like"/>
    <property type="match status" value="2"/>
</dbReference>
<dbReference type="InterPro" id="IPR015030">
    <property type="entry name" value="RB_C"/>
</dbReference>
<feature type="compositionally biased region" description="Polar residues" evidence="8">
    <location>
        <begin position="622"/>
        <end position="631"/>
    </location>
</feature>
<comment type="caution">
    <text evidence="12">The sequence shown here is derived from an EMBL/GenBank/DDBJ whole genome shotgun (WGS) entry which is preliminary data.</text>
</comment>
<keyword evidence="7" id="KW-0131">Cell cycle</keyword>